<feature type="signal peptide" evidence="1">
    <location>
        <begin position="1"/>
        <end position="27"/>
    </location>
</feature>
<evidence type="ECO:0000259" key="2">
    <source>
        <dbReference type="Pfam" id="PF04200"/>
    </source>
</evidence>
<dbReference type="RefSeq" id="WP_160331762.1">
    <property type="nucleotide sequence ID" value="NZ_WMLC01000027.1"/>
</dbReference>
<proteinExistence type="predicted"/>
<feature type="domain" description="Lipoprotein-associated type-17" evidence="2">
    <location>
        <begin position="141"/>
        <end position="218"/>
    </location>
</feature>
<feature type="domain" description="Lipoprotein-associated type-17" evidence="2">
    <location>
        <begin position="429"/>
        <end position="508"/>
    </location>
</feature>
<sequence length="1578" mass="181973">MKKNTKIKSISILSATAILLVSGVISSACNKTQDKETETTKLKEQTRNIKPNLKLSIKQDNILPSEINSSNFYVDNLDKEISFEISNIIADDVNGNVIINYYFTKSIIDSKTKQPLLIKSNMFSQKYTGFKALVAPLNSSIEQVNLEINEFNKKDFLPSQYIKLQSNFSFKNIDSQYELKTEYIANDEQGKIEVKYYYVQKDKDIKSKIISKTFYGFNSLNNIANMQKEANTLNKLGNEISLKLKKQINKSETYASTLNWSDFETSKKLNSAYLRSNGELIFDDINGEVKLNYYFEKQYIDKKTGASYWIKSKVYTTKITGFKSFLKNLNIAVDKVNLSINEKNINTILPSQYIQNLSNFKFDNLNNEYELQKKFSYDDQKGELTISYWYNDNKKNLKSNIVTKKFVGFNTLLNIERQETSKKLSNLVNSIDLNEFLALEKHNKKPSEIKNVDFNRKSIDGAMLVIEKMQANDKEGTLSISFYLKSTNPKFSDLKTEIKTIKLTDFLTNAQFIDNQRKETIAYLNDQIGKLNIKVSDKKPETTIKRFASSIKQSDLNIEISKPNNNLKNIEVVVKQLIPNDESGKLSIRLAIKQLNKQINEYCESSKLIEVELSGYKTKTMDKNEKIESLNKVAKETTTLRLISSKNIAKTFASDVQKNDFETKISNDFYIEILEISESNDDKGSLKIKFVVKTNEKQYKDLKSNEQTITLTGFYTKEQYLKACKQELNKLISDDKIEANVVFDKENDKSNILPSNVEGKEIHLNISDSKYIIEGNPSIIADDDQGILSISWTIKVKEEKFKTFIVSESRISKKITNFLTKKQNEINIEQKRLDTLVEQENIISLKNNEYLTSKKSSMISENDFELNKQKSNELAGLELNISEIKANANGKLEITFSLLNKTFKHGTKESSKKTVTFDFLSDENYAFNLINKLNISKESTYVTDGVYTEADFNNKIANNKQEIAKLLGISDFLNQNSIIELNQESTNAIVSLKKGANTTVKYEFILKIKSANDKLFKKFSGEISIANIMNKRNLINFANKFNFDFKDDNKKELAKLMTIDESIKKGYNFFFEEKIDSGSGKESYIIDDNKIQKDYKLLASGKEDTINIQITFKLDDYSEIKTFTKSGFNDKTSIEKIKQELENEPKRLDDLLDKLTMEFTKANNDFEKQSIDVKDITIQDYRFNLKDNDFAAIYEIEAVKYDKTLGKLTYKIKLKSNKSLLNEYSKNPIESTKSRTFEFDGFVKDISEITKNLESDAKKSNEFKKYLENVKLNIETNIEKKINEARKKQQKQAARANVIKAIIEQYKKFNEEIEKTLFELANKAINVFGQFNSNKESIKKLYKILINLIINTNDEMLNVLLELGINDKVSSRGFLGDLTYFKNLARDWVLSKTVGAWAIKIFKEFKNGTDVFIEYLTPILNRLKEKYEFLKTNDSKYNELKSLLIEHLKYILDYFCNLKFDYLFHNVGPKQTEYDNKGGGKIVLLFGGWPILFDVEKFIEPKYSDPSGNDLKKKLNDMVNSNKITKQEYEIIFNEFKGIILIFKQLITNIYSKDLKNVLTSELPKVFKAINDAKKSAK</sequence>
<feature type="domain" description="Lipoprotein-associated type-17" evidence="2">
    <location>
        <begin position="239"/>
        <end position="324"/>
    </location>
</feature>
<feature type="domain" description="Lipoprotein-associated type-17" evidence="2">
    <location>
        <begin position="735"/>
        <end position="820"/>
    </location>
</feature>
<feature type="domain" description="Lipoprotein-associated type-17" evidence="2">
    <location>
        <begin position="48"/>
        <end position="131"/>
    </location>
</feature>
<evidence type="ECO:0000313" key="3">
    <source>
        <dbReference type="EMBL" id="MTH75877.1"/>
    </source>
</evidence>
<comment type="caution">
    <text evidence="3">The sequence shown here is derived from an EMBL/GenBank/DDBJ whole genome shotgun (WGS) entry which is preliminary data.</text>
</comment>
<accession>A0A6A8Q0P3</accession>
<feature type="domain" description="Lipoprotein-associated type-17" evidence="2">
    <location>
        <begin position="333"/>
        <end position="411"/>
    </location>
</feature>
<dbReference type="PROSITE" id="PS51257">
    <property type="entry name" value="PROKAR_LIPOPROTEIN"/>
    <property type="match status" value="1"/>
</dbReference>
<feature type="domain" description="Lipoprotein-associated type-17" evidence="2">
    <location>
        <begin position="633"/>
        <end position="716"/>
    </location>
</feature>
<dbReference type="EMBL" id="WMLC01000027">
    <property type="protein sequence ID" value="MTH75877.1"/>
    <property type="molecule type" value="Genomic_DNA"/>
</dbReference>
<evidence type="ECO:0000256" key="1">
    <source>
        <dbReference type="SAM" id="SignalP"/>
    </source>
</evidence>
<organism evidence="3">
    <name type="scientific">Metamycoplasma hominis</name>
    <name type="common">Mycoplasma hominis</name>
    <dbReference type="NCBI Taxonomy" id="2098"/>
    <lineage>
        <taxon>Bacteria</taxon>
        <taxon>Bacillati</taxon>
        <taxon>Mycoplasmatota</taxon>
        <taxon>Mycoplasmoidales</taxon>
        <taxon>Metamycoplasmataceae</taxon>
        <taxon>Metamycoplasma</taxon>
    </lineage>
</organism>
<gene>
    <name evidence="3" type="ORF">GLX26_01955</name>
</gene>
<feature type="domain" description="Lipoprotein-associated type-17" evidence="2">
    <location>
        <begin position="534"/>
        <end position="618"/>
    </location>
</feature>
<dbReference type="Pfam" id="PF04200">
    <property type="entry name" value="Lipoprotein_17"/>
    <property type="match status" value="8"/>
</dbReference>
<name>A0A6A8Q0P3_METHO</name>
<keyword evidence="1" id="KW-0732">Signal</keyword>
<feature type="chain" id="PRO_5025536490" description="Lipoprotein-associated type-17 domain-containing protein" evidence="1">
    <location>
        <begin position="28"/>
        <end position="1578"/>
    </location>
</feature>
<dbReference type="InterPro" id="IPR007326">
    <property type="entry name" value="Lipoprotein-assoc_dom"/>
</dbReference>
<reference evidence="3" key="1">
    <citation type="submission" date="2019-11" db="EMBL/GenBank/DDBJ databases">
        <title>Draft genome sequence of Mycoplasma hominis strain MH-1.</title>
        <authorList>
            <person name="Ruan Z."/>
            <person name="Zhang J."/>
            <person name="Xie X."/>
        </authorList>
    </citation>
    <scope>NUCLEOTIDE SEQUENCE</scope>
    <source>
        <strain evidence="3">MH-1</strain>
    </source>
</reference>
<protein>
    <recommendedName>
        <fullName evidence="2">Lipoprotein-associated type-17 domain-containing protein</fullName>
    </recommendedName>
</protein>